<reference evidence="6" key="1">
    <citation type="journal article" date="2019" name="Int. J. Syst. Evol. Microbiol.">
        <title>The Global Catalogue of Microorganisms (GCM) 10K type strain sequencing project: providing services to taxonomists for standard genome sequencing and annotation.</title>
        <authorList>
            <consortium name="The Broad Institute Genomics Platform"/>
            <consortium name="The Broad Institute Genome Sequencing Center for Infectious Disease"/>
            <person name="Wu L."/>
            <person name="Ma J."/>
        </authorList>
    </citation>
    <scope>NUCLEOTIDE SEQUENCE [LARGE SCALE GENOMIC DNA]</scope>
    <source>
        <strain evidence="6">CCUG 42001</strain>
    </source>
</reference>
<dbReference type="CDD" id="cd07062">
    <property type="entry name" value="Peptidase_S66_mccF_like"/>
    <property type="match status" value="1"/>
</dbReference>
<dbReference type="Pfam" id="PF17676">
    <property type="entry name" value="Peptidase_S66C"/>
    <property type="match status" value="1"/>
</dbReference>
<feature type="domain" description="LD-carboxypeptidase C-terminal" evidence="4">
    <location>
        <begin position="200"/>
        <end position="315"/>
    </location>
</feature>
<protein>
    <submittedName>
        <fullName evidence="5">S66 peptidase family protein</fullName>
        <ecNumber evidence="5">3.4.-.-</ecNumber>
    </submittedName>
</protein>
<evidence type="ECO:0000256" key="1">
    <source>
        <dbReference type="ARBA" id="ARBA00010233"/>
    </source>
</evidence>
<evidence type="ECO:0000313" key="6">
    <source>
        <dbReference type="Proteomes" id="UP001596267"/>
    </source>
</evidence>
<feature type="domain" description="LD-carboxypeptidase N-terminal" evidence="3">
    <location>
        <begin position="10"/>
        <end position="129"/>
    </location>
</feature>
<dbReference type="PANTHER" id="PTHR30237:SF5">
    <property type="entry name" value="CARBOXYPEPTIDASE VC_A0337-RELATED"/>
    <property type="match status" value="1"/>
</dbReference>
<dbReference type="InterPro" id="IPR040921">
    <property type="entry name" value="Peptidase_S66C"/>
</dbReference>
<dbReference type="InterPro" id="IPR029062">
    <property type="entry name" value="Class_I_gatase-like"/>
</dbReference>
<evidence type="ECO:0000256" key="2">
    <source>
        <dbReference type="ARBA" id="ARBA00022801"/>
    </source>
</evidence>
<dbReference type="PIRSF" id="PIRSF028757">
    <property type="entry name" value="LD-carboxypeptidase"/>
    <property type="match status" value="1"/>
</dbReference>
<sequence>MYFLEKGDKIGIYSPSSPITATSPKRFARAKQFLESKGFQIIEGRLTGKSDYYRSGSIEERADELNQLIQTKDIKMIMSTIGGTNSNALLPYIDYDAFKKNPKIMIGYSDVTAILLAIYAQTGFQVYYGPALVPSFGEFPPYVDETYRYFDKMFCQTIQFPFEVPKPQYWTDEGINWERMEREKARRQNHWIGVNGGNATGRLIGGNLNTINGFWGSPYMPEIKEGDILLIEDSQKNASQVEKNFSLLKVNGVFDRIRGILLGKHERFDDEGTGRTPLDLLLEVLHGTRVPIIANFDCCHTQPMLTMPIGAEVSIDANESHPSVWINKLGT</sequence>
<dbReference type="Pfam" id="PF02016">
    <property type="entry name" value="Peptidase_S66"/>
    <property type="match status" value="1"/>
</dbReference>
<evidence type="ECO:0000313" key="5">
    <source>
        <dbReference type="EMBL" id="MFC6386956.1"/>
    </source>
</evidence>
<proteinExistence type="inferred from homology"/>
<dbReference type="InterPro" id="IPR003507">
    <property type="entry name" value="S66_fam"/>
</dbReference>
<evidence type="ECO:0000259" key="4">
    <source>
        <dbReference type="Pfam" id="PF17676"/>
    </source>
</evidence>
<evidence type="ECO:0000259" key="3">
    <source>
        <dbReference type="Pfam" id="PF02016"/>
    </source>
</evidence>
<dbReference type="PANTHER" id="PTHR30237">
    <property type="entry name" value="MURAMOYLTETRAPEPTIDE CARBOXYPEPTIDASE"/>
    <property type="match status" value="1"/>
</dbReference>
<dbReference type="SUPFAM" id="SSF141986">
    <property type="entry name" value="LD-carboxypeptidase A C-terminal domain-like"/>
    <property type="match status" value="1"/>
</dbReference>
<comment type="caution">
    <text evidence="5">The sequence shown here is derived from an EMBL/GenBank/DDBJ whole genome shotgun (WGS) entry which is preliminary data.</text>
</comment>
<dbReference type="InterPro" id="IPR027478">
    <property type="entry name" value="LdcA_N"/>
</dbReference>
<dbReference type="SUPFAM" id="SSF52317">
    <property type="entry name" value="Class I glutamine amidotransferase-like"/>
    <property type="match status" value="1"/>
</dbReference>
<accession>A0ABW1WEF5</accession>
<dbReference type="RefSeq" id="WP_253054951.1">
    <property type="nucleotide sequence ID" value="NZ_JAMXWN010000009.1"/>
</dbReference>
<gene>
    <name evidence="5" type="ORF">ACFP7A_10110</name>
</gene>
<keyword evidence="6" id="KW-1185">Reference proteome</keyword>
<organism evidence="5 6">
    <name type="scientific">Sporolactobacillus kofuensis</name>
    <dbReference type="NCBI Taxonomy" id="269672"/>
    <lineage>
        <taxon>Bacteria</taxon>
        <taxon>Bacillati</taxon>
        <taxon>Bacillota</taxon>
        <taxon>Bacilli</taxon>
        <taxon>Bacillales</taxon>
        <taxon>Sporolactobacillaceae</taxon>
        <taxon>Sporolactobacillus</taxon>
    </lineage>
</organism>
<dbReference type="InterPro" id="IPR040449">
    <property type="entry name" value="Peptidase_S66_N"/>
</dbReference>
<dbReference type="GO" id="GO:0016787">
    <property type="term" value="F:hydrolase activity"/>
    <property type="evidence" value="ECO:0007669"/>
    <property type="project" value="UniProtKB-KW"/>
</dbReference>
<dbReference type="InterPro" id="IPR027461">
    <property type="entry name" value="Carboxypeptidase_A_C_sf"/>
</dbReference>
<dbReference type="EC" id="3.4.-.-" evidence="5"/>
<dbReference type="Gene3D" id="3.50.30.60">
    <property type="entry name" value="LD-carboxypeptidase A C-terminal domain-like"/>
    <property type="match status" value="1"/>
</dbReference>
<comment type="similarity">
    <text evidence="1">Belongs to the peptidase S66 family.</text>
</comment>
<name>A0ABW1WEF5_9BACL</name>
<dbReference type="Proteomes" id="UP001596267">
    <property type="component" value="Unassembled WGS sequence"/>
</dbReference>
<dbReference type="EMBL" id="JBHSTQ010000009">
    <property type="protein sequence ID" value="MFC6386956.1"/>
    <property type="molecule type" value="Genomic_DNA"/>
</dbReference>
<keyword evidence="2 5" id="KW-0378">Hydrolase</keyword>
<dbReference type="Gene3D" id="3.40.50.10740">
    <property type="entry name" value="Class I glutamine amidotransferase-like"/>
    <property type="match status" value="1"/>
</dbReference>